<organism evidence="2 3">
    <name type="scientific">Escherichia coli (strain ATCC 9637 / CCM 2024 / DSM 1116 / LMG 11080 / NBRC 13500 / NCIMB 8666 / NRRL B-766 / W)</name>
    <dbReference type="NCBI Taxonomy" id="566546"/>
    <lineage>
        <taxon>Bacteria</taxon>
        <taxon>Pseudomonadati</taxon>
        <taxon>Pseudomonadota</taxon>
        <taxon>Gammaproteobacteria</taxon>
        <taxon>Enterobacterales</taxon>
        <taxon>Enterobacteriaceae</taxon>
        <taxon>Escherichia</taxon>
    </lineage>
</organism>
<dbReference type="Gene3D" id="1.10.10.10">
    <property type="entry name" value="Winged helix-like DNA-binding domain superfamily/Winged helix DNA-binding domain"/>
    <property type="match status" value="1"/>
</dbReference>
<feature type="domain" description="HTH Mu-type" evidence="1">
    <location>
        <begin position="13"/>
        <end position="81"/>
    </location>
</feature>
<accession>E0J3P8</accession>
<dbReference type="KEGG" id="elw:ECW_m0319"/>
<evidence type="ECO:0000259" key="1">
    <source>
        <dbReference type="PROSITE" id="PS51702"/>
    </source>
</evidence>
<dbReference type="RefSeq" id="WP_000840061.1">
    <property type="nucleotide sequence ID" value="NC_017635.1"/>
</dbReference>
<dbReference type="PROSITE" id="PS51702">
    <property type="entry name" value="HTH_MU"/>
    <property type="match status" value="1"/>
</dbReference>
<dbReference type="GO" id="GO:0003677">
    <property type="term" value="F:DNA binding"/>
    <property type="evidence" value="ECO:0007669"/>
    <property type="project" value="InterPro"/>
</dbReference>
<evidence type="ECO:0000313" key="3">
    <source>
        <dbReference type="Proteomes" id="UP000008525"/>
    </source>
</evidence>
<dbReference type="Pfam" id="PF02316">
    <property type="entry name" value="HTH_Tnp_Mu_1"/>
    <property type="match status" value="1"/>
</dbReference>
<dbReference type="SUPFAM" id="SSF46955">
    <property type="entry name" value="Putative DNA-binding domain"/>
    <property type="match status" value="1"/>
</dbReference>
<dbReference type="Proteomes" id="UP000008525">
    <property type="component" value="Chromosome"/>
</dbReference>
<sequence>MKSNFIEKNNTEKSIWCSPQEIMAADGMPGSVAGVHYRANVQGWTKRKKEGVKGGKAVEYDVMSMPTKEREQVIAHLGLSTPDTGAQANEKQDSSELINKLTTTLINMIEELEPDEARKALKLLSKGGLLALMPLVFNEQKLYSFIGFSQQSIQTLMMLDALPEEKRKEILSKYGIHEQESVVVPSQEPQEVKKAV</sequence>
<proteinExistence type="predicted"/>
<reference evidence="2 3" key="1">
    <citation type="journal article" date="2011" name="BMC Genomics">
        <title>The genome sequence of E. coli W (ATCC 9637): comparative genome analysis and an improved genome-scale reconstruction of E. coli.</title>
        <authorList>
            <person name="Archer C.T."/>
            <person name="Kim J.F."/>
            <person name="Jeong H."/>
            <person name="Park J.H."/>
            <person name="Vickers C.E."/>
            <person name="Lee S.Y."/>
            <person name="Nielsen L.K."/>
        </authorList>
    </citation>
    <scope>NUCLEOTIDE SEQUENCE [LARGE SCALE GENOMIC DNA]</scope>
    <source>
        <strain evidence="3">ATCC 9637 / CCM 2024 / DSM 1116 / LMG 11080 / NBRC 13500 / NCIMB 8666 / NRRL B-766 / W</strain>
    </source>
</reference>
<dbReference type="InterPro" id="IPR003314">
    <property type="entry name" value="Mu-type_HTH"/>
</dbReference>
<protein>
    <submittedName>
        <fullName evidence="2">C-repressor</fullName>
    </submittedName>
</protein>
<dbReference type="PATRIC" id="fig|566546.30.peg.324"/>
<dbReference type="AlphaFoldDB" id="E0J3P8"/>
<name>E0J3P8_ECOLW</name>
<dbReference type="KEGG" id="ell:WFL_01550"/>
<evidence type="ECO:0000313" key="2">
    <source>
        <dbReference type="EMBL" id="ADT73860.1"/>
    </source>
</evidence>
<dbReference type="InterPro" id="IPR009061">
    <property type="entry name" value="DNA-bd_dom_put_sf"/>
</dbReference>
<dbReference type="EMBL" id="CP002185">
    <property type="protein sequence ID" value="ADT73860.1"/>
    <property type="molecule type" value="Genomic_DNA"/>
</dbReference>
<dbReference type="InterPro" id="IPR036388">
    <property type="entry name" value="WH-like_DNA-bd_sf"/>
</dbReference>
<gene>
    <name evidence="2" type="primary">c</name>
    <name evidence="2" type="ordered locus">ECW_m0319</name>
</gene>